<proteinExistence type="predicted"/>
<sequence length="50" mass="5693">VYKEIQSYILENAPDIFIALTKNLAAMAKNVDGFEFFPSNINPLYNVKIN</sequence>
<organism evidence="1">
    <name type="scientific">marine sediment metagenome</name>
    <dbReference type="NCBI Taxonomy" id="412755"/>
    <lineage>
        <taxon>unclassified sequences</taxon>
        <taxon>metagenomes</taxon>
        <taxon>ecological metagenomes</taxon>
    </lineage>
</organism>
<feature type="non-terminal residue" evidence="1">
    <location>
        <position position="1"/>
    </location>
</feature>
<evidence type="ECO:0000313" key="1">
    <source>
        <dbReference type="EMBL" id="GAH82238.1"/>
    </source>
</evidence>
<name>X1KJK3_9ZZZZ</name>
<reference evidence="1" key="1">
    <citation type="journal article" date="2014" name="Front. Microbiol.">
        <title>High frequency of phylogenetically diverse reductive dehalogenase-homologous genes in deep subseafloor sedimentary metagenomes.</title>
        <authorList>
            <person name="Kawai M."/>
            <person name="Futagami T."/>
            <person name="Toyoda A."/>
            <person name="Takaki Y."/>
            <person name="Nishi S."/>
            <person name="Hori S."/>
            <person name="Arai W."/>
            <person name="Tsubouchi T."/>
            <person name="Morono Y."/>
            <person name="Uchiyama I."/>
            <person name="Ito T."/>
            <person name="Fujiyama A."/>
            <person name="Inagaki F."/>
            <person name="Takami H."/>
        </authorList>
    </citation>
    <scope>NUCLEOTIDE SEQUENCE</scope>
    <source>
        <strain evidence="1">Expedition CK06-06</strain>
    </source>
</reference>
<gene>
    <name evidence="1" type="ORF">S03H2_63116</name>
</gene>
<accession>X1KJK3</accession>
<dbReference type="EMBL" id="BARU01040862">
    <property type="protein sequence ID" value="GAH82238.1"/>
    <property type="molecule type" value="Genomic_DNA"/>
</dbReference>
<dbReference type="AlphaFoldDB" id="X1KJK3"/>
<comment type="caution">
    <text evidence="1">The sequence shown here is derived from an EMBL/GenBank/DDBJ whole genome shotgun (WGS) entry which is preliminary data.</text>
</comment>
<protein>
    <submittedName>
        <fullName evidence="1">Uncharacterized protein</fullName>
    </submittedName>
</protein>